<evidence type="ECO:0000313" key="2">
    <source>
        <dbReference type="Proteomes" id="UP000239576"/>
    </source>
</evidence>
<dbReference type="AlphaFoldDB" id="A0A2T1DYP8"/>
<reference evidence="1 2" key="2">
    <citation type="submission" date="2018-03" db="EMBL/GenBank/DDBJ databases">
        <title>The ancient ancestry and fast evolution of plastids.</title>
        <authorList>
            <person name="Moore K.R."/>
            <person name="Magnabosco C."/>
            <person name="Momper L."/>
            <person name="Gold D.A."/>
            <person name="Bosak T."/>
            <person name="Fournier G.P."/>
        </authorList>
    </citation>
    <scope>NUCLEOTIDE SEQUENCE [LARGE SCALE GENOMIC DNA]</scope>
    <source>
        <strain evidence="1 2">ULC18</strain>
    </source>
</reference>
<protein>
    <submittedName>
        <fullName evidence="1">Uncharacterized protein</fullName>
    </submittedName>
</protein>
<organism evidence="1 2">
    <name type="scientific">Stenomitos frigidus ULC18</name>
    <dbReference type="NCBI Taxonomy" id="2107698"/>
    <lineage>
        <taxon>Bacteria</taxon>
        <taxon>Bacillati</taxon>
        <taxon>Cyanobacteriota</taxon>
        <taxon>Cyanophyceae</taxon>
        <taxon>Leptolyngbyales</taxon>
        <taxon>Leptolyngbyaceae</taxon>
        <taxon>Stenomitos</taxon>
    </lineage>
</organism>
<dbReference type="Proteomes" id="UP000239576">
    <property type="component" value="Unassembled WGS sequence"/>
</dbReference>
<name>A0A2T1DYP8_9CYAN</name>
<gene>
    <name evidence="1" type="ORF">C7B82_22770</name>
</gene>
<accession>A0A2T1DYP8</accession>
<proteinExistence type="predicted"/>
<comment type="caution">
    <text evidence="1">The sequence shown here is derived from an EMBL/GenBank/DDBJ whole genome shotgun (WGS) entry which is preliminary data.</text>
</comment>
<keyword evidence="2" id="KW-1185">Reference proteome</keyword>
<sequence>MTLCEQKKVNNQAEKGEQSMLCGHETKCARLRQAPVRVVWYWLRERYPQLKKQPDFASGVAELLN</sequence>
<reference evidence="2" key="1">
    <citation type="submission" date="2018-02" db="EMBL/GenBank/DDBJ databases">
        <authorList>
            <person name="Moore K."/>
            <person name="Momper L."/>
        </authorList>
    </citation>
    <scope>NUCLEOTIDE SEQUENCE [LARGE SCALE GENOMIC DNA]</scope>
    <source>
        <strain evidence="2">ULC18</strain>
    </source>
</reference>
<evidence type="ECO:0000313" key="1">
    <source>
        <dbReference type="EMBL" id="PSB25643.1"/>
    </source>
</evidence>
<dbReference type="EMBL" id="PVWK01000123">
    <property type="protein sequence ID" value="PSB25643.1"/>
    <property type="molecule type" value="Genomic_DNA"/>
</dbReference>